<organism evidence="8 9">
    <name type="scientific">Tardiphaga robiniae</name>
    <dbReference type="NCBI Taxonomy" id="943830"/>
    <lineage>
        <taxon>Bacteria</taxon>
        <taxon>Pseudomonadati</taxon>
        <taxon>Pseudomonadota</taxon>
        <taxon>Alphaproteobacteria</taxon>
        <taxon>Hyphomicrobiales</taxon>
        <taxon>Nitrobacteraceae</taxon>
        <taxon>Tardiphaga</taxon>
    </lineage>
</organism>
<evidence type="ECO:0000256" key="2">
    <source>
        <dbReference type="ARBA" id="ARBA00009399"/>
    </source>
</evidence>
<gene>
    <name evidence="8" type="ORF">A4A58_18105</name>
</gene>
<dbReference type="RefSeq" id="WP_068738260.1">
    <property type="nucleotide sequence ID" value="NZ_LVYV01000055.1"/>
</dbReference>
<dbReference type="PANTHER" id="PTHR38459">
    <property type="entry name" value="PROPHAGE BACTOPRENOL-LINKED GLUCOSE TRANSLOCASE HOMOLOG"/>
    <property type="match status" value="1"/>
</dbReference>
<sequence length="144" mass="15815">MRVGLITEFWRLARFSLVGGIATAVYVLAALIAVELAGAGPIMGATLGFCASFAVSYIGHFHFTFVVPGRYRDYILKFAVSSVASFLVSTLAMWLATKLLQIDYRIALIVIAVIIPICSYLVNRFWVFLHPAEPASSDRPLKTI</sequence>
<feature type="transmembrane region" description="Helical" evidence="6">
    <location>
        <begin position="102"/>
        <end position="122"/>
    </location>
</feature>
<accession>A0A163XAH6</accession>
<feature type="domain" description="GtrA/DPMS transmembrane" evidence="7">
    <location>
        <begin position="14"/>
        <end position="128"/>
    </location>
</feature>
<keyword evidence="5 6" id="KW-0472">Membrane</keyword>
<dbReference type="InterPro" id="IPR007267">
    <property type="entry name" value="GtrA_DPMS_TM"/>
</dbReference>
<feature type="transmembrane region" description="Helical" evidence="6">
    <location>
        <begin position="74"/>
        <end position="96"/>
    </location>
</feature>
<evidence type="ECO:0000256" key="3">
    <source>
        <dbReference type="ARBA" id="ARBA00022692"/>
    </source>
</evidence>
<dbReference type="PANTHER" id="PTHR38459:SF1">
    <property type="entry name" value="PROPHAGE BACTOPRENOL-LINKED GLUCOSE TRANSLOCASE HOMOLOG"/>
    <property type="match status" value="1"/>
</dbReference>
<keyword evidence="3 6" id="KW-0812">Transmembrane</keyword>
<dbReference type="OrthoDB" id="7024322at2"/>
<dbReference type="Proteomes" id="UP000076574">
    <property type="component" value="Unassembled WGS sequence"/>
</dbReference>
<keyword evidence="4 6" id="KW-1133">Transmembrane helix</keyword>
<dbReference type="InterPro" id="IPR051401">
    <property type="entry name" value="GtrA_CellWall_Glycosyl"/>
</dbReference>
<comment type="caution">
    <text evidence="8">The sequence shown here is derived from an EMBL/GenBank/DDBJ whole genome shotgun (WGS) entry which is preliminary data.</text>
</comment>
<dbReference type="EMBL" id="LVYV01000055">
    <property type="protein sequence ID" value="KZD20649.1"/>
    <property type="molecule type" value="Genomic_DNA"/>
</dbReference>
<evidence type="ECO:0000259" key="7">
    <source>
        <dbReference type="Pfam" id="PF04138"/>
    </source>
</evidence>
<feature type="transmembrane region" description="Helical" evidence="6">
    <location>
        <begin position="12"/>
        <end position="34"/>
    </location>
</feature>
<evidence type="ECO:0000313" key="9">
    <source>
        <dbReference type="Proteomes" id="UP000076574"/>
    </source>
</evidence>
<evidence type="ECO:0000256" key="1">
    <source>
        <dbReference type="ARBA" id="ARBA00004141"/>
    </source>
</evidence>
<feature type="transmembrane region" description="Helical" evidence="6">
    <location>
        <begin position="46"/>
        <end position="67"/>
    </location>
</feature>
<evidence type="ECO:0000313" key="8">
    <source>
        <dbReference type="EMBL" id="KZD20649.1"/>
    </source>
</evidence>
<dbReference type="GO" id="GO:0000271">
    <property type="term" value="P:polysaccharide biosynthetic process"/>
    <property type="evidence" value="ECO:0007669"/>
    <property type="project" value="InterPro"/>
</dbReference>
<proteinExistence type="inferred from homology"/>
<evidence type="ECO:0000256" key="6">
    <source>
        <dbReference type="SAM" id="Phobius"/>
    </source>
</evidence>
<reference evidence="8 9" key="1">
    <citation type="submission" date="2016-03" db="EMBL/GenBank/DDBJ databases">
        <title>Microsymbionts genomes from the relict species Vavilovia formosa (Stev.) Fed.</title>
        <authorList>
            <person name="Kopat V."/>
            <person name="Chirak E."/>
            <person name="Kimeklis A."/>
            <person name="Andronov E."/>
        </authorList>
    </citation>
    <scope>NUCLEOTIDE SEQUENCE [LARGE SCALE GENOMIC DNA]</scope>
    <source>
        <strain evidence="8 9">Vaf07</strain>
    </source>
</reference>
<name>A0A163XAH6_9BRAD</name>
<evidence type="ECO:0000256" key="5">
    <source>
        <dbReference type="ARBA" id="ARBA00023136"/>
    </source>
</evidence>
<comment type="similarity">
    <text evidence="2">Belongs to the GtrA family.</text>
</comment>
<dbReference type="STRING" id="943830.A4A58_18105"/>
<evidence type="ECO:0000256" key="4">
    <source>
        <dbReference type="ARBA" id="ARBA00022989"/>
    </source>
</evidence>
<protein>
    <recommendedName>
        <fullName evidence="7">GtrA/DPMS transmembrane domain-containing protein</fullName>
    </recommendedName>
</protein>
<dbReference type="Pfam" id="PF04138">
    <property type="entry name" value="GtrA_DPMS_TM"/>
    <property type="match status" value="1"/>
</dbReference>
<comment type="subcellular location">
    <subcellularLocation>
        <location evidence="1">Membrane</location>
        <topology evidence="1">Multi-pass membrane protein</topology>
    </subcellularLocation>
</comment>
<keyword evidence="9" id="KW-1185">Reference proteome</keyword>
<dbReference type="AlphaFoldDB" id="A0A163XAH6"/>
<dbReference type="GO" id="GO:0005886">
    <property type="term" value="C:plasma membrane"/>
    <property type="evidence" value="ECO:0007669"/>
    <property type="project" value="TreeGrafter"/>
</dbReference>